<keyword evidence="4" id="KW-1185">Reference proteome</keyword>
<evidence type="ECO:0000256" key="1">
    <source>
        <dbReference type="SAM" id="MobiDB-lite"/>
    </source>
</evidence>
<feature type="domain" description="RRM" evidence="2">
    <location>
        <begin position="63"/>
        <end position="99"/>
    </location>
</feature>
<dbReference type="AlphaFoldDB" id="A0A067MZ28"/>
<dbReference type="Pfam" id="PF00076">
    <property type="entry name" value="RRM_1"/>
    <property type="match status" value="1"/>
</dbReference>
<dbReference type="InParanoid" id="A0A067MZ28"/>
<evidence type="ECO:0000313" key="4">
    <source>
        <dbReference type="Proteomes" id="UP000027195"/>
    </source>
</evidence>
<protein>
    <recommendedName>
        <fullName evidence="2">RRM domain-containing protein</fullName>
    </recommendedName>
</protein>
<evidence type="ECO:0000259" key="2">
    <source>
        <dbReference type="Pfam" id="PF00076"/>
    </source>
</evidence>
<sequence length="409" mass="44897">MSPMRRALLAPTRSLSTAASTTPTSSAATLLARNPKSRTILVRSQTGSRFPSSAYIFAIVRTLEKKYGEVEHFKFPRDPNTSLPTPFGFVTFKNWEDVKEIPETDVDLPIVTIPHPKHFTDRFDAANKSDLQPKPEVPNTGGDGLFHLRGLLARAEPSLVRENDLELAPQDKGGPERFTVQLKRTPKETTYTPNFSRPHWQSLASSIPLVRPMLSFSGHAPVPGPLINALHDAWRERATSLKIPIPKATSKETTVTGDAAHPSSASLDAGTPPAELKAGEESDPVVPAETLASAPSQPEPTPEPTPSEAAPPPETEAQPPQPQRAHQPTSARDAHQAKLERIRLTAKSAGFLAGIKHTPKEKKEQVVVEPPVEEIKPVVKAEEPAKVEEVEPEERPGWKDRWSLFQFKR</sequence>
<dbReference type="InterPro" id="IPR000504">
    <property type="entry name" value="RRM_dom"/>
</dbReference>
<reference evidence="4" key="1">
    <citation type="journal article" date="2014" name="Proc. Natl. Acad. Sci. U.S.A.">
        <title>Extensive sampling of basidiomycete genomes demonstrates inadequacy of the white-rot/brown-rot paradigm for wood decay fungi.</title>
        <authorList>
            <person name="Riley R."/>
            <person name="Salamov A.A."/>
            <person name="Brown D.W."/>
            <person name="Nagy L.G."/>
            <person name="Floudas D."/>
            <person name="Held B.W."/>
            <person name="Levasseur A."/>
            <person name="Lombard V."/>
            <person name="Morin E."/>
            <person name="Otillar R."/>
            <person name="Lindquist E.A."/>
            <person name="Sun H."/>
            <person name="LaButti K.M."/>
            <person name="Schmutz J."/>
            <person name="Jabbour D."/>
            <person name="Luo H."/>
            <person name="Baker S.E."/>
            <person name="Pisabarro A.G."/>
            <person name="Walton J.D."/>
            <person name="Blanchette R.A."/>
            <person name="Henrissat B."/>
            <person name="Martin F."/>
            <person name="Cullen D."/>
            <person name="Hibbett D.S."/>
            <person name="Grigoriev I.V."/>
        </authorList>
    </citation>
    <scope>NUCLEOTIDE SEQUENCE [LARGE SCALE GENOMIC DNA]</scope>
    <source>
        <strain evidence="4">FD-172 SS1</strain>
    </source>
</reference>
<accession>A0A067MZ28</accession>
<dbReference type="HOGENOM" id="CLU_672669_0_0_1"/>
<dbReference type="CDD" id="cd00590">
    <property type="entry name" value="RRM_SF"/>
    <property type="match status" value="1"/>
</dbReference>
<feature type="compositionally biased region" description="Pro residues" evidence="1">
    <location>
        <begin position="297"/>
        <end position="322"/>
    </location>
</feature>
<dbReference type="InterPro" id="IPR035979">
    <property type="entry name" value="RBD_domain_sf"/>
</dbReference>
<evidence type="ECO:0000313" key="3">
    <source>
        <dbReference type="EMBL" id="KDQ19955.1"/>
    </source>
</evidence>
<proteinExistence type="predicted"/>
<organism evidence="3 4">
    <name type="scientific">Botryobasidium botryosum (strain FD-172 SS1)</name>
    <dbReference type="NCBI Taxonomy" id="930990"/>
    <lineage>
        <taxon>Eukaryota</taxon>
        <taxon>Fungi</taxon>
        <taxon>Dikarya</taxon>
        <taxon>Basidiomycota</taxon>
        <taxon>Agaricomycotina</taxon>
        <taxon>Agaricomycetes</taxon>
        <taxon>Cantharellales</taxon>
        <taxon>Botryobasidiaceae</taxon>
        <taxon>Botryobasidium</taxon>
    </lineage>
</organism>
<dbReference type="EMBL" id="KL198018">
    <property type="protein sequence ID" value="KDQ19955.1"/>
    <property type="molecule type" value="Genomic_DNA"/>
</dbReference>
<dbReference type="SUPFAM" id="SSF54928">
    <property type="entry name" value="RNA-binding domain, RBD"/>
    <property type="match status" value="1"/>
</dbReference>
<dbReference type="OrthoDB" id="3362336at2759"/>
<dbReference type="Gene3D" id="3.30.70.330">
    <property type="match status" value="1"/>
</dbReference>
<dbReference type="InterPro" id="IPR012677">
    <property type="entry name" value="Nucleotide-bd_a/b_plait_sf"/>
</dbReference>
<dbReference type="Proteomes" id="UP000027195">
    <property type="component" value="Unassembled WGS sequence"/>
</dbReference>
<name>A0A067MZ28_BOTB1</name>
<dbReference type="GO" id="GO:0003723">
    <property type="term" value="F:RNA binding"/>
    <property type="evidence" value="ECO:0007669"/>
    <property type="project" value="InterPro"/>
</dbReference>
<gene>
    <name evidence="3" type="ORF">BOTBODRAFT_183975</name>
</gene>
<feature type="region of interest" description="Disordered" evidence="1">
    <location>
        <begin position="244"/>
        <end position="337"/>
    </location>
</feature>